<name>X0ZU51_9ZZZZ</name>
<dbReference type="EMBL" id="BART01009163">
    <property type="protein sequence ID" value="GAG63963.1"/>
    <property type="molecule type" value="Genomic_DNA"/>
</dbReference>
<dbReference type="AlphaFoldDB" id="X0ZU51"/>
<accession>X0ZU51</accession>
<organism evidence="1">
    <name type="scientific">marine sediment metagenome</name>
    <dbReference type="NCBI Taxonomy" id="412755"/>
    <lineage>
        <taxon>unclassified sequences</taxon>
        <taxon>metagenomes</taxon>
        <taxon>ecological metagenomes</taxon>
    </lineage>
</organism>
<evidence type="ECO:0000313" key="1">
    <source>
        <dbReference type="EMBL" id="GAG63963.1"/>
    </source>
</evidence>
<reference evidence="1" key="1">
    <citation type="journal article" date="2014" name="Front. Microbiol.">
        <title>High frequency of phylogenetically diverse reductive dehalogenase-homologous genes in deep subseafloor sedimentary metagenomes.</title>
        <authorList>
            <person name="Kawai M."/>
            <person name="Futagami T."/>
            <person name="Toyoda A."/>
            <person name="Takaki Y."/>
            <person name="Nishi S."/>
            <person name="Hori S."/>
            <person name="Arai W."/>
            <person name="Tsubouchi T."/>
            <person name="Morono Y."/>
            <person name="Uchiyama I."/>
            <person name="Ito T."/>
            <person name="Fujiyama A."/>
            <person name="Inagaki F."/>
            <person name="Takami H."/>
        </authorList>
    </citation>
    <scope>NUCLEOTIDE SEQUENCE</scope>
    <source>
        <strain evidence="1">Expedition CK06-06</strain>
    </source>
</reference>
<proteinExistence type="predicted"/>
<protein>
    <submittedName>
        <fullName evidence="1">Uncharacterized protein</fullName>
    </submittedName>
</protein>
<sequence>MIHPNEINPFLMLDPGLNAIIAKSNTHIETTKKIMGHRLAFGATALYQNILAKMLEETTVVTMKKKKPVYPERKYLGNVIMNYLPHNHAWQITITNGGSTRKNAKLPLKIKETFYLRRLNGNYFVDRDFTINSKETRRLD</sequence>
<comment type="caution">
    <text evidence="1">The sequence shown here is derived from an EMBL/GenBank/DDBJ whole genome shotgun (WGS) entry which is preliminary data.</text>
</comment>
<gene>
    <name evidence="1" type="ORF">S01H4_20391</name>
</gene>